<evidence type="ECO:0000256" key="1">
    <source>
        <dbReference type="SAM" id="SignalP"/>
    </source>
</evidence>
<keyword evidence="3" id="KW-1185">Reference proteome</keyword>
<proteinExistence type="predicted"/>
<dbReference type="RefSeq" id="WP_311938724.1">
    <property type="nucleotide sequence ID" value="NZ_JAVSCK010000002.1"/>
</dbReference>
<evidence type="ECO:0000313" key="3">
    <source>
        <dbReference type="Proteomes" id="UP001597163"/>
    </source>
</evidence>
<feature type="signal peptide" evidence="1">
    <location>
        <begin position="1"/>
        <end position="27"/>
    </location>
</feature>
<comment type="caution">
    <text evidence="2">The sequence shown here is derived from an EMBL/GenBank/DDBJ whole genome shotgun (WGS) entry which is preliminary data.</text>
</comment>
<evidence type="ECO:0000313" key="2">
    <source>
        <dbReference type="EMBL" id="MFD1162406.1"/>
    </source>
</evidence>
<feature type="chain" id="PRO_5045497441" evidence="1">
    <location>
        <begin position="28"/>
        <end position="363"/>
    </location>
</feature>
<sequence>MTRKKKSFIYSFVITVIFSLSTNNTVAQETSEVAIDMTDVLTINSPSNKFKSIHLQAHKGLPRFGAHNQYRFINKYNSLGLDRPKNTLIKEGFTNYANMVKMKYMARYYNDIDNTYITALTHENRDNKKDIHSFTAQNHLLRAMHTLVSEEIKRTYFCDIEKNPKCRFTGKWGGTRDEFVAQEKYATFVAANLEELRNWSVDFFKNNDEIGYFVTRHKFGQYDFDKGGFWVQLPPHSKEYFGFGILDEAFFFEFFPEESFENAYLNSIKNTYPKILLPISADKAEDFLNNRGIDFNSRRPTEFIYSAIKVRIVYKELNTANITIPSPMFTYQFEDRIIEFYQDIELTKKIGEISLNNPVYSKL</sequence>
<name>A0ABW3RBJ9_9FLAO</name>
<gene>
    <name evidence="2" type="ORF">ACFQ2E_08250</name>
</gene>
<dbReference type="EMBL" id="JBHTLJ010000002">
    <property type="protein sequence ID" value="MFD1162406.1"/>
    <property type="molecule type" value="Genomic_DNA"/>
</dbReference>
<accession>A0ABW3RBJ9</accession>
<dbReference type="Proteomes" id="UP001597163">
    <property type="component" value="Unassembled WGS sequence"/>
</dbReference>
<reference evidence="3" key="1">
    <citation type="journal article" date="2019" name="Int. J. Syst. Evol. Microbiol.">
        <title>The Global Catalogue of Microorganisms (GCM) 10K type strain sequencing project: providing services to taxonomists for standard genome sequencing and annotation.</title>
        <authorList>
            <consortium name="The Broad Institute Genomics Platform"/>
            <consortium name="The Broad Institute Genome Sequencing Center for Infectious Disease"/>
            <person name="Wu L."/>
            <person name="Ma J."/>
        </authorList>
    </citation>
    <scope>NUCLEOTIDE SEQUENCE [LARGE SCALE GENOMIC DNA]</scope>
    <source>
        <strain evidence="3">CCUG 63246</strain>
    </source>
</reference>
<organism evidence="2 3">
    <name type="scientific">Hwangdonia seohaensis</name>
    <dbReference type="NCBI Taxonomy" id="1240727"/>
    <lineage>
        <taxon>Bacteria</taxon>
        <taxon>Pseudomonadati</taxon>
        <taxon>Bacteroidota</taxon>
        <taxon>Flavobacteriia</taxon>
        <taxon>Flavobacteriales</taxon>
        <taxon>Flavobacteriaceae</taxon>
        <taxon>Hwangdonia</taxon>
    </lineage>
</organism>
<keyword evidence="1" id="KW-0732">Signal</keyword>
<protein>
    <submittedName>
        <fullName evidence="2">Uncharacterized protein</fullName>
    </submittedName>
</protein>